<sequence length="34" mass="4275">YVIFFFSHVSSYFIYINNKRTMWSSLYFDVIMRV</sequence>
<evidence type="ECO:0000313" key="1">
    <source>
        <dbReference type="EMBL" id="SVB14566.1"/>
    </source>
</evidence>
<gene>
    <name evidence="1" type="ORF">METZ01_LOCUS167420</name>
</gene>
<dbReference type="EMBL" id="UINC01030336">
    <property type="protein sequence ID" value="SVB14566.1"/>
    <property type="molecule type" value="Genomic_DNA"/>
</dbReference>
<proteinExistence type="predicted"/>
<accession>A0A382BL42</accession>
<protein>
    <submittedName>
        <fullName evidence="1">Uncharacterized protein</fullName>
    </submittedName>
</protein>
<organism evidence="1">
    <name type="scientific">marine metagenome</name>
    <dbReference type="NCBI Taxonomy" id="408172"/>
    <lineage>
        <taxon>unclassified sequences</taxon>
        <taxon>metagenomes</taxon>
        <taxon>ecological metagenomes</taxon>
    </lineage>
</organism>
<reference evidence="1" key="1">
    <citation type="submission" date="2018-05" db="EMBL/GenBank/DDBJ databases">
        <authorList>
            <person name="Lanie J.A."/>
            <person name="Ng W.-L."/>
            <person name="Kazmierczak K.M."/>
            <person name="Andrzejewski T.M."/>
            <person name="Davidsen T.M."/>
            <person name="Wayne K.J."/>
            <person name="Tettelin H."/>
            <person name="Glass J.I."/>
            <person name="Rusch D."/>
            <person name="Podicherti R."/>
            <person name="Tsui H.-C.T."/>
            <person name="Winkler M.E."/>
        </authorList>
    </citation>
    <scope>NUCLEOTIDE SEQUENCE</scope>
</reference>
<feature type="non-terminal residue" evidence="1">
    <location>
        <position position="34"/>
    </location>
</feature>
<dbReference type="AlphaFoldDB" id="A0A382BL42"/>
<name>A0A382BL42_9ZZZZ</name>
<feature type="non-terminal residue" evidence="1">
    <location>
        <position position="1"/>
    </location>
</feature>